<dbReference type="OrthoDB" id="121499at2"/>
<dbReference type="RefSeq" id="WP_061126062.1">
    <property type="nucleotide sequence ID" value="NZ_FCOF02000020.1"/>
</dbReference>
<keyword evidence="1" id="KW-0732">Signal</keyword>
<evidence type="ECO:0000313" key="2">
    <source>
        <dbReference type="EMBL" id="SAK75632.1"/>
    </source>
</evidence>
<dbReference type="EMBL" id="FCOF02000020">
    <property type="protein sequence ID" value="SAK75632.1"/>
    <property type="molecule type" value="Genomic_DNA"/>
</dbReference>
<dbReference type="InterPro" id="IPR024447">
    <property type="entry name" value="YXWGXW_rpt"/>
</dbReference>
<sequence>MKLSFRHLLAQSALVVAGVVTMSSAFADVVIVAPSAPPAARYEPVPPPRVGFVWDAGHWNWEGRYVWVPGHWIEARAGARWAPGVWAPFRGQYRYVPGHWI</sequence>
<feature type="chain" id="PRO_5007622442" evidence="1">
    <location>
        <begin position="28"/>
        <end position="101"/>
    </location>
</feature>
<dbReference type="AlphaFoldDB" id="A0A158BZV9"/>
<organism evidence="2 3">
    <name type="scientific">Caballeronia catudaia</name>
    <dbReference type="NCBI Taxonomy" id="1777136"/>
    <lineage>
        <taxon>Bacteria</taxon>
        <taxon>Pseudomonadati</taxon>
        <taxon>Pseudomonadota</taxon>
        <taxon>Betaproteobacteria</taxon>
        <taxon>Burkholderiales</taxon>
        <taxon>Burkholderiaceae</taxon>
        <taxon>Caballeronia</taxon>
    </lineage>
</organism>
<dbReference type="Proteomes" id="UP000054870">
    <property type="component" value="Unassembled WGS sequence"/>
</dbReference>
<protein>
    <submittedName>
        <fullName evidence="2">Tat pathway signal sequence domain-containing protein</fullName>
    </submittedName>
</protein>
<evidence type="ECO:0000256" key="1">
    <source>
        <dbReference type="SAM" id="SignalP"/>
    </source>
</evidence>
<name>A0A158BZV9_9BURK</name>
<feature type="signal peptide" evidence="1">
    <location>
        <begin position="1"/>
        <end position="27"/>
    </location>
</feature>
<comment type="caution">
    <text evidence="2">The sequence shown here is derived from an EMBL/GenBank/DDBJ whole genome shotgun (WGS) entry which is preliminary data.</text>
</comment>
<dbReference type="Pfam" id="PF12779">
    <property type="entry name" value="WXXGXW"/>
    <property type="match status" value="2"/>
</dbReference>
<evidence type="ECO:0000313" key="3">
    <source>
        <dbReference type="Proteomes" id="UP000054870"/>
    </source>
</evidence>
<gene>
    <name evidence="2" type="ORF">AWB75_04273</name>
</gene>
<proteinExistence type="predicted"/>
<keyword evidence="3" id="KW-1185">Reference proteome</keyword>
<reference evidence="2" key="1">
    <citation type="submission" date="2016-01" db="EMBL/GenBank/DDBJ databases">
        <authorList>
            <person name="Peeters C."/>
        </authorList>
    </citation>
    <scope>NUCLEOTIDE SEQUENCE [LARGE SCALE GENOMIC DNA]</scope>
    <source>
        <strain evidence="2">LMG 29318</strain>
    </source>
</reference>
<accession>A0A158BZV9</accession>